<dbReference type="Proteomes" id="UP001521150">
    <property type="component" value="Unassembled WGS sequence"/>
</dbReference>
<dbReference type="RefSeq" id="WP_233730772.1">
    <property type="nucleotide sequence ID" value="NZ_JAJVCN010000003.1"/>
</dbReference>
<protein>
    <recommendedName>
        <fullName evidence="3">Tetratricopeptide repeat protein</fullName>
    </recommendedName>
</protein>
<comment type="caution">
    <text evidence="1">The sequence shown here is derived from an EMBL/GenBank/DDBJ whole genome shotgun (WGS) entry which is preliminary data.</text>
</comment>
<evidence type="ECO:0000313" key="1">
    <source>
        <dbReference type="EMBL" id="MCE7009351.1"/>
    </source>
</evidence>
<dbReference type="InterPro" id="IPR011990">
    <property type="entry name" value="TPR-like_helical_dom_sf"/>
</dbReference>
<accession>A0ABS8ZNL8</accession>
<keyword evidence="2" id="KW-1185">Reference proteome</keyword>
<evidence type="ECO:0000313" key="2">
    <source>
        <dbReference type="Proteomes" id="UP001521150"/>
    </source>
</evidence>
<organism evidence="1 2">
    <name type="scientific">Kibdelosporangium philippinense</name>
    <dbReference type="NCBI Taxonomy" id="211113"/>
    <lineage>
        <taxon>Bacteria</taxon>
        <taxon>Bacillati</taxon>
        <taxon>Actinomycetota</taxon>
        <taxon>Actinomycetes</taxon>
        <taxon>Pseudonocardiales</taxon>
        <taxon>Pseudonocardiaceae</taxon>
        <taxon>Kibdelosporangium</taxon>
    </lineage>
</organism>
<dbReference type="Gene3D" id="1.25.40.10">
    <property type="entry name" value="Tetratricopeptide repeat domain"/>
    <property type="match status" value="1"/>
</dbReference>
<reference evidence="1 2" key="1">
    <citation type="submission" date="2021-12" db="EMBL/GenBank/DDBJ databases">
        <title>Genome sequence of Kibdelosporangium philippinense ATCC 49844.</title>
        <authorList>
            <person name="Fedorov E.A."/>
            <person name="Omeragic M."/>
            <person name="Shalygina K.F."/>
            <person name="Maclea K.S."/>
        </authorList>
    </citation>
    <scope>NUCLEOTIDE SEQUENCE [LARGE SCALE GENOMIC DNA]</scope>
    <source>
        <strain evidence="1 2">ATCC 49844</strain>
    </source>
</reference>
<name>A0ABS8ZNL8_9PSEU</name>
<dbReference type="EMBL" id="JAJVCN010000003">
    <property type="protein sequence ID" value="MCE7009351.1"/>
    <property type="molecule type" value="Genomic_DNA"/>
</dbReference>
<proteinExistence type="predicted"/>
<sequence>MDDTYEQRASGIAEPEWVYWMNRGEIDVMAGRCLIELGEPARAEPLLSNAIDGYEADHVREVALYMSWLAESYARVGEMDAARDTLVRAREVSHGVNSVRLDTRIQEVEGLAD</sequence>
<evidence type="ECO:0008006" key="3">
    <source>
        <dbReference type="Google" id="ProtNLM"/>
    </source>
</evidence>
<dbReference type="SUPFAM" id="SSF48452">
    <property type="entry name" value="TPR-like"/>
    <property type="match status" value="1"/>
</dbReference>
<gene>
    <name evidence="1" type="ORF">LWC34_42040</name>
</gene>